<evidence type="ECO:0000313" key="3">
    <source>
        <dbReference type="EMBL" id="EDQ84863.1"/>
    </source>
</evidence>
<dbReference type="RefSeq" id="XP_001750364.1">
    <property type="nucleotide sequence ID" value="XM_001750312.1"/>
</dbReference>
<dbReference type="SUPFAM" id="SSF47473">
    <property type="entry name" value="EF-hand"/>
    <property type="match status" value="1"/>
</dbReference>
<dbReference type="PANTHER" id="PTHR23048">
    <property type="entry name" value="MYOSIN LIGHT CHAIN 1, 3"/>
    <property type="match status" value="1"/>
</dbReference>
<feature type="domain" description="EF-hand" evidence="2">
    <location>
        <begin position="76"/>
        <end position="111"/>
    </location>
</feature>
<evidence type="ECO:0000313" key="4">
    <source>
        <dbReference type="Proteomes" id="UP000001357"/>
    </source>
</evidence>
<evidence type="ECO:0000256" key="1">
    <source>
        <dbReference type="ARBA" id="ARBA00022737"/>
    </source>
</evidence>
<dbReference type="GO" id="GO:0005509">
    <property type="term" value="F:calcium ion binding"/>
    <property type="evidence" value="ECO:0007669"/>
    <property type="project" value="InterPro"/>
</dbReference>
<name>A9VCA0_MONBE</name>
<dbReference type="InterPro" id="IPR050230">
    <property type="entry name" value="CALM/Myosin/TropC-like"/>
</dbReference>
<dbReference type="PANTHER" id="PTHR23048:SF0">
    <property type="entry name" value="CALMODULIN LIKE 3"/>
    <property type="match status" value="1"/>
</dbReference>
<dbReference type="EMBL" id="CH991580">
    <property type="protein sequence ID" value="EDQ84863.1"/>
    <property type="molecule type" value="Genomic_DNA"/>
</dbReference>
<dbReference type="AlphaFoldDB" id="A9VCA0"/>
<proteinExistence type="predicted"/>
<dbReference type="Proteomes" id="UP000001357">
    <property type="component" value="Unassembled WGS sequence"/>
</dbReference>
<dbReference type="OMA" id="RECFSIY"/>
<accession>A9VCA0</accession>
<dbReference type="InParanoid" id="A9VCA0"/>
<dbReference type="eggNOG" id="KOG0027">
    <property type="taxonomic scope" value="Eukaryota"/>
</dbReference>
<dbReference type="InterPro" id="IPR002048">
    <property type="entry name" value="EF_hand_dom"/>
</dbReference>
<reference evidence="3 4" key="1">
    <citation type="journal article" date="2008" name="Nature">
        <title>The genome of the choanoflagellate Monosiga brevicollis and the origin of metazoans.</title>
        <authorList>
            <consortium name="JGI Sequencing"/>
            <person name="King N."/>
            <person name="Westbrook M.J."/>
            <person name="Young S.L."/>
            <person name="Kuo A."/>
            <person name="Abedin M."/>
            <person name="Chapman J."/>
            <person name="Fairclough S."/>
            <person name="Hellsten U."/>
            <person name="Isogai Y."/>
            <person name="Letunic I."/>
            <person name="Marr M."/>
            <person name="Pincus D."/>
            <person name="Putnam N."/>
            <person name="Rokas A."/>
            <person name="Wright K.J."/>
            <person name="Zuzow R."/>
            <person name="Dirks W."/>
            <person name="Good M."/>
            <person name="Goodstein D."/>
            <person name="Lemons D."/>
            <person name="Li W."/>
            <person name="Lyons J.B."/>
            <person name="Morris A."/>
            <person name="Nichols S."/>
            <person name="Richter D.J."/>
            <person name="Salamov A."/>
            <person name="Bork P."/>
            <person name="Lim W.A."/>
            <person name="Manning G."/>
            <person name="Miller W.T."/>
            <person name="McGinnis W."/>
            <person name="Shapiro H."/>
            <person name="Tjian R."/>
            <person name="Grigoriev I.V."/>
            <person name="Rokhsar D."/>
        </authorList>
    </citation>
    <scope>NUCLEOTIDE SEQUENCE [LARGE SCALE GENOMIC DNA]</scope>
    <source>
        <strain evidence="4">MX1 / ATCC 50154</strain>
    </source>
</reference>
<protein>
    <recommendedName>
        <fullName evidence="2">EF-hand domain-containing protein</fullName>
    </recommendedName>
</protein>
<dbReference type="Gene3D" id="1.10.238.10">
    <property type="entry name" value="EF-hand"/>
    <property type="match status" value="2"/>
</dbReference>
<dbReference type="KEGG" id="mbr:MONBRDRAFT_34524"/>
<dbReference type="GO" id="GO:0016460">
    <property type="term" value="C:myosin II complex"/>
    <property type="evidence" value="ECO:0000318"/>
    <property type="project" value="GO_Central"/>
</dbReference>
<dbReference type="GeneID" id="5895585"/>
<sequence>MSMVERLDEQQIERARECFNLHAPQGNLPRDRLALLLRSLNVTPTIGEIEVMAGETQTFDFPSFLEILAKSPQPADAKADVLAAFKAYDQAGTGTISKADLSFLLKSIGEGLSDAEIAETLAGQPDPVDYNAFVQQL</sequence>
<dbReference type="PROSITE" id="PS50222">
    <property type="entry name" value="EF_HAND_2"/>
    <property type="match status" value="1"/>
</dbReference>
<organism evidence="3 4">
    <name type="scientific">Monosiga brevicollis</name>
    <name type="common">Choanoflagellate</name>
    <dbReference type="NCBI Taxonomy" id="81824"/>
    <lineage>
        <taxon>Eukaryota</taxon>
        <taxon>Choanoflagellata</taxon>
        <taxon>Craspedida</taxon>
        <taxon>Salpingoecidae</taxon>
        <taxon>Monosiga</taxon>
    </lineage>
</organism>
<keyword evidence="1" id="KW-0677">Repeat</keyword>
<gene>
    <name evidence="3" type="ORF">MONBRDRAFT_34524</name>
</gene>
<dbReference type="FunFam" id="1.10.238.10:FF:000001">
    <property type="entry name" value="Calmodulin 1"/>
    <property type="match status" value="1"/>
</dbReference>
<dbReference type="STRING" id="81824.A9VCA0"/>
<keyword evidence="4" id="KW-1185">Reference proteome</keyword>
<evidence type="ECO:0000259" key="2">
    <source>
        <dbReference type="PROSITE" id="PS50222"/>
    </source>
</evidence>
<dbReference type="InterPro" id="IPR011992">
    <property type="entry name" value="EF-hand-dom_pair"/>
</dbReference>